<dbReference type="AlphaFoldDB" id="A0A9P4MKU3"/>
<comment type="similarity">
    <text evidence="1">Belongs to the OPA3 family.</text>
</comment>
<evidence type="ECO:0008006" key="6">
    <source>
        <dbReference type="Google" id="ProtNLM"/>
    </source>
</evidence>
<sequence>MSLTLKLASLAIRTLAKPVGNSIKARAREHDGFRRLFIKFAQGLHRVDMRMRLGILHDAAAQERMHAREAAEQAAAVAKKRLEAATPTVRTEAAQVKFDAEVQKAKESAGGEGAKKEPPKEEKKKPKIRPLTDARAIELGANFASETFIFMVAAGLLVFERWWSKRKEAVKDEHVVERLRSLEEQTERVSHLEREIRRLRGETVPEPPSKAKEEDPTLVKEGEKEVQVVAAS</sequence>
<evidence type="ECO:0000313" key="4">
    <source>
        <dbReference type="EMBL" id="KAF2151121.1"/>
    </source>
</evidence>
<protein>
    <recommendedName>
        <fullName evidence="6">OPA3-like protein</fullName>
    </recommendedName>
</protein>
<accession>A0A9P4MKU3</accession>
<dbReference type="PANTHER" id="PTHR12499">
    <property type="entry name" value="OPTIC ATROPHY 3 PROTEIN OPA3"/>
    <property type="match status" value="1"/>
</dbReference>
<dbReference type="OrthoDB" id="2129069at2759"/>
<proteinExistence type="inferred from homology"/>
<dbReference type="GO" id="GO:0019216">
    <property type="term" value="P:regulation of lipid metabolic process"/>
    <property type="evidence" value="ECO:0007669"/>
    <property type="project" value="TreeGrafter"/>
</dbReference>
<evidence type="ECO:0000256" key="3">
    <source>
        <dbReference type="SAM" id="MobiDB-lite"/>
    </source>
</evidence>
<feature type="region of interest" description="Disordered" evidence="3">
    <location>
        <begin position="193"/>
        <end position="232"/>
    </location>
</feature>
<name>A0A9P4MKU3_9PEZI</name>
<evidence type="ECO:0000313" key="5">
    <source>
        <dbReference type="Proteomes" id="UP000799439"/>
    </source>
</evidence>
<dbReference type="InterPro" id="IPR010754">
    <property type="entry name" value="OPA3-like"/>
</dbReference>
<dbReference type="Proteomes" id="UP000799439">
    <property type="component" value="Unassembled WGS sequence"/>
</dbReference>
<feature type="region of interest" description="Disordered" evidence="3">
    <location>
        <begin position="102"/>
        <end position="129"/>
    </location>
</feature>
<dbReference type="GO" id="GO:0005739">
    <property type="term" value="C:mitochondrion"/>
    <property type="evidence" value="ECO:0007669"/>
    <property type="project" value="TreeGrafter"/>
</dbReference>
<evidence type="ECO:0000256" key="1">
    <source>
        <dbReference type="ARBA" id="ARBA00007584"/>
    </source>
</evidence>
<gene>
    <name evidence="4" type="ORF">K461DRAFT_228465</name>
</gene>
<feature type="compositionally biased region" description="Basic and acidic residues" evidence="3">
    <location>
        <begin position="193"/>
        <end position="226"/>
    </location>
</feature>
<evidence type="ECO:0000256" key="2">
    <source>
        <dbReference type="ARBA" id="ARBA00023054"/>
    </source>
</evidence>
<keyword evidence="5" id="KW-1185">Reference proteome</keyword>
<comment type="caution">
    <text evidence="4">The sequence shown here is derived from an EMBL/GenBank/DDBJ whole genome shotgun (WGS) entry which is preliminary data.</text>
</comment>
<keyword evidence="2" id="KW-0175">Coiled coil</keyword>
<dbReference type="Pfam" id="PF07047">
    <property type="entry name" value="OPA3"/>
    <property type="match status" value="1"/>
</dbReference>
<dbReference type="PANTHER" id="PTHR12499:SF0">
    <property type="entry name" value="OPTIC ATROPHY 3 PROTEIN"/>
    <property type="match status" value="1"/>
</dbReference>
<dbReference type="EMBL" id="ML996088">
    <property type="protein sequence ID" value="KAF2151121.1"/>
    <property type="molecule type" value="Genomic_DNA"/>
</dbReference>
<organism evidence="4 5">
    <name type="scientific">Myriangium duriaei CBS 260.36</name>
    <dbReference type="NCBI Taxonomy" id="1168546"/>
    <lineage>
        <taxon>Eukaryota</taxon>
        <taxon>Fungi</taxon>
        <taxon>Dikarya</taxon>
        <taxon>Ascomycota</taxon>
        <taxon>Pezizomycotina</taxon>
        <taxon>Dothideomycetes</taxon>
        <taxon>Dothideomycetidae</taxon>
        <taxon>Myriangiales</taxon>
        <taxon>Myriangiaceae</taxon>
        <taxon>Myriangium</taxon>
    </lineage>
</organism>
<reference evidence="4" key="1">
    <citation type="journal article" date="2020" name="Stud. Mycol.">
        <title>101 Dothideomycetes genomes: a test case for predicting lifestyles and emergence of pathogens.</title>
        <authorList>
            <person name="Haridas S."/>
            <person name="Albert R."/>
            <person name="Binder M."/>
            <person name="Bloem J."/>
            <person name="Labutti K."/>
            <person name="Salamov A."/>
            <person name="Andreopoulos B."/>
            <person name="Baker S."/>
            <person name="Barry K."/>
            <person name="Bills G."/>
            <person name="Bluhm B."/>
            <person name="Cannon C."/>
            <person name="Castanera R."/>
            <person name="Culley D."/>
            <person name="Daum C."/>
            <person name="Ezra D."/>
            <person name="Gonzalez J."/>
            <person name="Henrissat B."/>
            <person name="Kuo A."/>
            <person name="Liang C."/>
            <person name="Lipzen A."/>
            <person name="Lutzoni F."/>
            <person name="Magnuson J."/>
            <person name="Mondo S."/>
            <person name="Nolan M."/>
            <person name="Ohm R."/>
            <person name="Pangilinan J."/>
            <person name="Park H.-J."/>
            <person name="Ramirez L."/>
            <person name="Alfaro M."/>
            <person name="Sun H."/>
            <person name="Tritt A."/>
            <person name="Yoshinaga Y."/>
            <person name="Zwiers L.-H."/>
            <person name="Turgeon B."/>
            <person name="Goodwin S."/>
            <person name="Spatafora J."/>
            <person name="Crous P."/>
            <person name="Grigoriev I."/>
        </authorList>
    </citation>
    <scope>NUCLEOTIDE SEQUENCE</scope>
    <source>
        <strain evidence="4">CBS 260.36</strain>
    </source>
</reference>